<keyword evidence="1" id="KW-0732">Signal</keyword>
<accession>A0A4Y2QYR7</accession>
<dbReference type="EMBL" id="BGPR01015175">
    <property type="protein sequence ID" value="GBN68279.1"/>
    <property type="molecule type" value="Genomic_DNA"/>
</dbReference>
<evidence type="ECO:0000313" key="3">
    <source>
        <dbReference type="Proteomes" id="UP000499080"/>
    </source>
</evidence>
<sequence length="136" mass="15248">MSFITFLSLQVLLMSAYVFGAESSESEEIGAQDMKILLCDEKNAEVSKIILGCFDEINLPEYSSIVIQCYAGLNGEINGQVMRDWYCAHTVDEIMKADECSDELMIAEKGEEFLKESAELLGECVESKLPSDKRRK</sequence>
<comment type="caution">
    <text evidence="2">The sequence shown here is derived from an EMBL/GenBank/DDBJ whole genome shotgun (WGS) entry which is preliminary data.</text>
</comment>
<feature type="signal peptide" evidence="1">
    <location>
        <begin position="1"/>
        <end position="23"/>
    </location>
</feature>
<keyword evidence="3" id="KW-1185">Reference proteome</keyword>
<gene>
    <name evidence="2" type="ORF">AVEN_53682_1</name>
</gene>
<name>A0A4Y2QYR7_ARAVE</name>
<proteinExistence type="predicted"/>
<feature type="chain" id="PRO_5021499860" description="DUF19 domain-containing protein" evidence="1">
    <location>
        <begin position="24"/>
        <end position="136"/>
    </location>
</feature>
<reference evidence="2 3" key="1">
    <citation type="journal article" date="2019" name="Sci. Rep.">
        <title>Orb-weaving spider Araneus ventricosus genome elucidates the spidroin gene catalogue.</title>
        <authorList>
            <person name="Kono N."/>
            <person name="Nakamura H."/>
            <person name="Ohtoshi R."/>
            <person name="Moran D.A.P."/>
            <person name="Shinohara A."/>
            <person name="Yoshida Y."/>
            <person name="Fujiwara M."/>
            <person name="Mori M."/>
            <person name="Tomita M."/>
            <person name="Arakawa K."/>
        </authorList>
    </citation>
    <scope>NUCLEOTIDE SEQUENCE [LARGE SCALE GENOMIC DNA]</scope>
</reference>
<dbReference type="Proteomes" id="UP000499080">
    <property type="component" value="Unassembled WGS sequence"/>
</dbReference>
<dbReference type="AlphaFoldDB" id="A0A4Y2QYR7"/>
<protein>
    <recommendedName>
        <fullName evidence="4">DUF19 domain-containing protein</fullName>
    </recommendedName>
</protein>
<evidence type="ECO:0008006" key="4">
    <source>
        <dbReference type="Google" id="ProtNLM"/>
    </source>
</evidence>
<evidence type="ECO:0000256" key="1">
    <source>
        <dbReference type="SAM" id="SignalP"/>
    </source>
</evidence>
<dbReference type="OrthoDB" id="6433743at2759"/>
<evidence type="ECO:0000313" key="2">
    <source>
        <dbReference type="EMBL" id="GBN68279.1"/>
    </source>
</evidence>
<organism evidence="2 3">
    <name type="scientific">Araneus ventricosus</name>
    <name type="common">Orbweaver spider</name>
    <name type="synonym">Epeira ventricosa</name>
    <dbReference type="NCBI Taxonomy" id="182803"/>
    <lineage>
        <taxon>Eukaryota</taxon>
        <taxon>Metazoa</taxon>
        <taxon>Ecdysozoa</taxon>
        <taxon>Arthropoda</taxon>
        <taxon>Chelicerata</taxon>
        <taxon>Arachnida</taxon>
        <taxon>Araneae</taxon>
        <taxon>Araneomorphae</taxon>
        <taxon>Entelegynae</taxon>
        <taxon>Araneoidea</taxon>
        <taxon>Araneidae</taxon>
        <taxon>Araneus</taxon>
    </lineage>
</organism>